<keyword evidence="3" id="KW-0472">Membrane</keyword>
<evidence type="ECO:0000313" key="5">
    <source>
        <dbReference type="EMBL" id="KPL88843.1"/>
    </source>
</evidence>
<reference evidence="5 6" key="1">
    <citation type="submission" date="2015-07" db="EMBL/GenBank/DDBJ databases">
        <title>Whole genome sequence of Herpetosiphon geysericola DSM 7119.</title>
        <authorList>
            <person name="Hemp J."/>
            <person name="Ward L.M."/>
            <person name="Pace L.A."/>
            <person name="Fischer W.W."/>
        </authorList>
    </citation>
    <scope>NUCLEOTIDE SEQUENCE [LARGE SCALE GENOMIC DNA]</scope>
    <source>
        <strain evidence="5 6">DSM 7119</strain>
    </source>
</reference>
<dbReference type="AlphaFoldDB" id="A0A0P6YUR8"/>
<dbReference type="GO" id="GO:0048038">
    <property type="term" value="F:quinone binding"/>
    <property type="evidence" value="ECO:0007669"/>
    <property type="project" value="UniProtKB-KW"/>
</dbReference>
<dbReference type="RefSeq" id="WP_054534145.1">
    <property type="nucleotide sequence ID" value="NZ_LGKP01000015.1"/>
</dbReference>
<evidence type="ECO:0000256" key="1">
    <source>
        <dbReference type="ARBA" id="ARBA00007569"/>
    </source>
</evidence>
<comment type="function">
    <text evidence="3">NDH-1 shuttles electrons from NADH, via FMN and iron-sulfur (Fe-S) centers, to quinones in the respiratory chain. The immediate electron acceptor for the enzyme in this species is believed to be ubiquinone. Couples the redox reaction to proton translocation (for every two electrons transferred, four hydrogen ions are translocated across the cytoplasmic membrane), and thus conserves the redox energy in a proton gradient.</text>
</comment>
<dbReference type="PANTHER" id="PTHR10884:SF14">
    <property type="entry name" value="NADH DEHYDROGENASE [UBIQUINONE] IRON-SULFUR PROTEIN 3, MITOCHONDRIAL"/>
    <property type="match status" value="1"/>
</dbReference>
<dbReference type="PATRIC" id="fig|70996.4.peg.4395"/>
<comment type="catalytic activity">
    <reaction evidence="3">
        <text>a quinone + NADH + 5 H(+)(in) = a quinol + NAD(+) + 4 H(+)(out)</text>
        <dbReference type="Rhea" id="RHEA:57888"/>
        <dbReference type="ChEBI" id="CHEBI:15378"/>
        <dbReference type="ChEBI" id="CHEBI:24646"/>
        <dbReference type="ChEBI" id="CHEBI:57540"/>
        <dbReference type="ChEBI" id="CHEBI:57945"/>
        <dbReference type="ChEBI" id="CHEBI:132124"/>
    </reaction>
</comment>
<dbReference type="InterPro" id="IPR010218">
    <property type="entry name" value="NADH_DH_suC"/>
</dbReference>
<dbReference type="Gene3D" id="3.30.460.80">
    <property type="entry name" value="NADH:ubiquinone oxidoreductase, 30kDa subunit"/>
    <property type="match status" value="1"/>
</dbReference>
<dbReference type="NCBIfam" id="TIGR01961">
    <property type="entry name" value="NuoC_fam"/>
    <property type="match status" value="1"/>
</dbReference>
<comment type="similarity">
    <text evidence="1 3">Belongs to the complex I 30 kDa subunit family.</text>
</comment>
<dbReference type="GO" id="GO:0005886">
    <property type="term" value="C:plasma membrane"/>
    <property type="evidence" value="ECO:0007669"/>
    <property type="project" value="UniProtKB-SubCell"/>
</dbReference>
<evidence type="ECO:0000259" key="4">
    <source>
        <dbReference type="Pfam" id="PF00329"/>
    </source>
</evidence>
<feature type="domain" description="NADH:ubiquinone oxidoreductase 30kDa subunit" evidence="4">
    <location>
        <begin position="30"/>
        <end position="150"/>
    </location>
</feature>
<dbReference type="GO" id="GO:0008137">
    <property type="term" value="F:NADH dehydrogenase (ubiquinone) activity"/>
    <property type="evidence" value="ECO:0007669"/>
    <property type="project" value="InterPro"/>
</dbReference>
<proteinExistence type="inferred from homology"/>
<keyword evidence="3" id="KW-0520">NAD</keyword>
<evidence type="ECO:0000256" key="3">
    <source>
        <dbReference type="HAMAP-Rule" id="MF_01357"/>
    </source>
</evidence>
<dbReference type="Pfam" id="PF00329">
    <property type="entry name" value="Complex1_30kDa"/>
    <property type="match status" value="1"/>
</dbReference>
<keyword evidence="2 3" id="KW-0813">Transport</keyword>
<dbReference type="Proteomes" id="UP000050277">
    <property type="component" value="Unassembled WGS sequence"/>
</dbReference>
<dbReference type="InterPro" id="IPR037232">
    <property type="entry name" value="NADH_quin_OxRdtase_su_C/D-like"/>
</dbReference>
<dbReference type="SUPFAM" id="SSF143243">
    <property type="entry name" value="Nqo5-like"/>
    <property type="match status" value="1"/>
</dbReference>
<dbReference type="EC" id="7.1.1.-" evidence="3"/>
<evidence type="ECO:0000313" key="6">
    <source>
        <dbReference type="Proteomes" id="UP000050277"/>
    </source>
</evidence>
<keyword evidence="3" id="KW-0830">Ubiquinone</keyword>
<name>A0A0P6YUR8_9CHLR</name>
<dbReference type="HAMAP" id="MF_01357">
    <property type="entry name" value="NDH1_NuoC"/>
    <property type="match status" value="1"/>
</dbReference>
<dbReference type="InterPro" id="IPR001268">
    <property type="entry name" value="NADH_UbQ_OxRdtase_30kDa_su"/>
</dbReference>
<sequence>MIDRATLEQRVSAQFPTVRIGDEAGDLCFTVERELLPALAGWLRDEPDLSFTFLNQLCGVDYLGREPRFEVVVHLTSFQNKMRVTLHIEVPEADPTIPTLALLFPTANFQERETYDMFGIIFTGHPGLERILMPEDWLGHPQRKDHPLGYEEVAFTHNEDWIYANKPFAKE</sequence>
<dbReference type="STRING" id="70996.SE18_09185"/>
<comment type="subcellular location">
    <subcellularLocation>
        <location evidence="3">Cell membrane</location>
        <topology evidence="3">Peripheral membrane protein</topology>
        <orientation evidence="3">Cytoplasmic side</orientation>
    </subcellularLocation>
</comment>
<gene>
    <name evidence="3" type="primary">nuoC</name>
    <name evidence="5" type="ORF">SE18_09185</name>
</gene>
<protein>
    <recommendedName>
        <fullName evidence="3">NADH-quinone oxidoreductase subunit C</fullName>
        <ecNumber evidence="3">7.1.1.-</ecNumber>
    </recommendedName>
    <alternativeName>
        <fullName evidence="3">NADH dehydrogenase I subunit C</fullName>
    </alternativeName>
    <alternativeName>
        <fullName evidence="3">NDH-1 subunit C</fullName>
    </alternativeName>
</protein>
<dbReference type="OrthoDB" id="9803286at2"/>
<accession>A0A0P6YUR8</accession>
<keyword evidence="6" id="KW-1185">Reference proteome</keyword>
<keyword evidence="3" id="KW-1003">Cell membrane</keyword>
<keyword evidence="3" id="KW-1278">Translocase</keyword>
<comment type="caution">
    <text evidence="5">The sequence shown here is derived from an EMBL/GenBank/DDBJ whole genome shotgun (WGS) entry which is preliminary data.</text>
</comment>
<comment type="subunit">
    <text evidence="3">NDH-1 is composed of 14 different subunits. Subunits NuoB, C, D, E, F, and G constitute the peripheral sector of the complex.</text>
</comment>
<dbReference type="EMBL" id="LGKP01000015">
    <property type="protein sequence ID" value="KPL88843.1"/>
    <property type="molecule type" value="Genomic_DNA"/>
</dbReference>
<dbReference type="PANTHER" id="PTHR10884">
    <property type="entry name" value="NADH DEHYDROGENASE UBIQUINONE IRON-SULFUR PROTEIN 3"/>
    <property type="match status" value="1"/>
</dbReference>
<evidence type="ECO:0000256" key="2">
    <source>
        <dbReference type="ARBA" id="ARBA00022448"/>
    </source>
</evidence>
<organism evidence="5 6">
    <name type="scientific">Herpetosiphon geysericola</name>
    <dbReference type="NCBI Taxonomy" id="70996"/>
    <lineage>
        <taxon>Bacteria</taxon>
        <taxon>Bacillati</taxon>
        <taxon>Chloroflexota</taxon>
        <taxon>Chloroflexia</taxon>
        <taxon>Herpetosiphonales</taxon>
        <taxon>Herpetosiphonaceae</taxon>
        <taxon>Herpetosiphon</taxon>
    </lineage>
</organism>
<dbReference type="GO" id="GO:0050136">
    <property type="term" value="F:NADH dehydrogenase (quinone) (non-electrogenic) activity"/>
    <property type="evidence" value="ECO:0007669"/>
    <property type="project" value="UniProtKB-UniRule"/>
</dbReference>
<keyword evidence="3" id="KW-0874">Quinone</keyword>